<reference evidence="1" key="1">
    <citation type="submission" date="2020-08" db="EMBL/GenBank/DDBJ databases">
        <authorList>
            <person name="Cejkova D."/>
            <person name="Kubasova T."/>
            <person name="Jahodarova E."/>
            <person name="Rychlik I."/>
        </authorList>
    </citation>
    <scope>NUCLEOTIDE SEQUENCE</scope>
    <source>
        <strain evidence="1">An559</strain>
    </source>
</reference>
<proteinExistence type="predicted"/>
<sequence>MVERKSKIRCSTEKTKIIDLSTEFAEFLGFKFKLSNRVKVTRKSKSKKYIIDSHVSDEALKNIKEKLYKQIDYIATAGDNTTFHKAIQIYNSMVMGFHNYYRVAHSVNNDFSKIGWDIQKKLYNRVLKDYPRRNETPEKIKQCYKAIVQKYGKSKELKWCNGIPIIPLRYVQFQHPKFYNEGYNLYDDNNTLDTFNLENMADIIAYFSSDVQNARDTTELYESKISRLVSQKAKCYITQQPLIKGEIATHHITPVSKGGTDEYENVIIR</sequence>
<dbReference type="EMBL" id="JACJKY010000032">
    <property type="protein sequence ID" value="MBM6921910.1"/>
    <property type="molecule type" value="Genomic_DNA"/>
</dbReference>
<dbReference type="RefSeq" id="WP_204448283.1">
    <property type="nucleotide sequence ID" value="NZ_JACJKY010000032.1"/>
</dbReference>
<dbReference type="Gene3D" id="1.10.30.50">
    <property type="match status" value="1"/>
</dbReference>
<name>A0A939BF11_9FIRM</name>
<evidence type="ECO:0008006" key="3">
    <source>
        <dbReference type="Google" id="ProtNLM"/>
    </source>
</evidence>
<dbReference type="Proteomes" id="UP000774750">
    <property type="component" value="Unassembled WGS sequence"/>
</dbReference>
<comment type="caution">
    <text evidence="1">The sequence shown here is derived from an EMBL/GenBank/DDBJ whole genome shotgun (WGS) entry which is preliminary data.</text>
</comment>
<accession>A0A939BF11</accession>
<dbReference type="AlphaFoldDB" id="A0A939BF11"/>
<protein>
    <recommendedName>
        <fullName evidence="3">HNH endonuclease</fullName>
    </recommendedName>
</protein>
<organism evidence="1 2">
    <name type="scientific">Merdimmobilis hominis</name>
    <dbReference type="NCBI Taxonomy" id="2897707"/>
    <lineage>
        <taxon>Bacteria</taxon>
        <taxon>Bacillati</taxon>
        <taxon>Bacillota</taxon>
        <taxon>Clostridia</taxon>
        <taxon>Eubacteriales</taxon>
        <taxon>Oscillospiraceae</taxon>
        <taxon>Merdimmobilis</taxon>
    </lineage>
</organism>
<reference evidence="1" key="2">
    <citation type="journal article" date="2021" name="Sci. Rep.">
        <title>The distribution of antibiotic resistance genes in chicken gut microbiota commensals.</title>
        <authorList>
            <person name="Juricova H."/>
            <person name="Matiasovicova J."/>
            <person name="Kubasova T."/>
            <person name="Cejkova D."/>
            <person name="Rychlik I."/>
        </authorList>
    </citation>
    <scope>NUCLEOTIDE SEQUENCE</scope>
    <source>
        <strain evidence="1">An559</strain>
    </source>
</reference>
<evidence type="ECO:0000313" key="2">
    <source>
        <dbReference type="Proteomes" id="UP000774750"/>
    </source>
</evidence>
<keyword evidence="2" id="KW-1185">Reference proteome</keyword>
<gene>
    <name evidence="1" type="ORF">H6A12_12255</name>
</gene>
<evidence type="ECO:0000313" key="1">
    <source>
        <dbReference type="EMBL" id="MBM6921910.1"/>
    </source>
</evidence>